<keyword evidence="9" id="KW-1185">Reference proteome</keyword>
<evidence type="ECO:0000256" key="1">
    <source>
        <dbReference type="ARBA" id="ARBA00012452"/>
    </source>
</evidence>
<dbReference type="Gene3D" id="1.20.1050.10">
    <property type="match status" value="1"/>
</dbReference>
<evidence type="ECO:0000256" key="5">
    <source>
        <dbReference type="SAM" id="SignalP"/>
    </source>
</evidence>
<evidence type="ECO:0000259" key="6">
    <source>
        <dbReference type="PROSITE" id="PS50404"/>
    </source>
</evidence>
<keyword evidence="5" id="KW-0732">Signal</keyword>
<feature type="domain" description="GST N-terminal" evidence="6">
    <location>
        <begin position="1"/>
        <end position="81"/>
    </location>
</feature>
<feature type="chain" id="PRO_5019047920" description="glutathione transferase" evidence="5">
    <location>
        <begin position="19"/>
        <end position="224"/>
    </location>
</feature>
<dbReference type="PROSITE" id="PS50404">
    <property type="entry name" value="GST_NTER"/>
    <property type="match status" value="1"/>
</dbReference>
<accession>A0A409VK32</accession>
<dbReference type="SUPFAM" id="SSF47616">
    <property type="entry name" value="GST C-terminal domain-like"/>
    <property type="match status" value="1"/>
</dbReference>
<dbReference type="GO" id="GO:0006749">
    <property type="term" value="P:glutathione metabolic process"/>
    <property type="evidence" value="ECO:0007669"/>
    <property type="project" value="TreeGrafter"/>
</dbReference>
<dbReference type="SUPFAM" id="SSF52833">
    <property type="entry name" value="Thioredoxin-like"/>
    <property type="match status" value="1"/>
</dbReference>
<dbReference type="Gene3D" id="3.40.30.10">
    <property type="entry name" value="Glutaredoxin"/>
    <property type="match status" value="1"/>
</dbReference>
<name>A0A409VK32_9AGAR</name>
<evidence type="ECO:0000313" key="8">
    <source>
        <dbReference type="EMBL" id="PPQ66631.1"/>
    </source>
</evidence>
<evidence type="ECO:0000256" key="4">
    <source>
        <dbReference type="RuleBase" id="RU003494"/>
    </source>
</evidence>
<dbReference type="GO" id="GO:0004364">
    <property type="term" value="F:glutathione transferase activity"/>
    <property type="evidence" value="ECO:0007669"/>
    <property type="project" value="UniProtKB-EC"/>
</dbReference>
<dbReference type="EC" id="2.5.1.18" evidence="1"/>
<evidence type="ECO:0000256" key="3">
    <source>
        <dbReference type="ARBA" id="ARBA00047960"/>
    </source>
</evidence>
<dbReference type="InterPro" id="IPR036282">
    <property type="entry name" value="Glutathione-S-Trfase_C_sf"/>
</dbReference>
<dbReference type="Pfam" id="PF00043">
    <property type="entry name" value="GST_C"/>
    <property type="match status" value="1"/>
</dbReference>
<dbReference type="Proteomes" id="UP000284842">
    <property type="component" value="Unassembled WGS sequence"/>
</dbReference>
<evidence type="ECO:0000256" key="2">
    <source>
        <dbReference type="ARBA" id="ARBA00022679"/>
    </source>
</evidence>
<dbReference type="InterPro" id="IPR004045">
    <property type="entry name" value="Glutathione_S-Trfase_N"/>
</dbReference>
<dbReference type="InterPro" id="IPR004046">
    <property type="entry name" value="GST_C"/>
</dbReference>
<dbReference type="GO" id="GO:0005737">
    <property type="term" value="C:cytoplasm"/>
    <property type="evidence" value="ECO:0007669"/>
    <property type="project" value="TreeGrafter"/>
</dbReference>
<comment type="caution">
    <text evidence="8">The sequence shown here is derived from an EMBL/GenBank/DDBJ whole genome shotgun (WGS) entry which is preliminary data.</text>
</comment>
<organism evidence="8 9">
    <name type="scientific">Panaeolus cyanescens</name>
    <dbReference type="NCBI Taxonomy" id="181874"/>
    <lineage>
        <taxon>Eukaryota</taxon>
        <taxon>Fungi</taxon>
        <taxon>Dikarya</taxon>
        <taxon>Basidiomycota</taxon>
        <taxon>Agaricomycotina</taxon>
        <taxon>Agaricomycetes</taxon>
        <taxon>Agaricomycetidae</taxon>
        <taxon>Agaricales</taxon>
        <taxon>Agaricineae</taxon>
        <taxon>Galeropsidaceae</taxon>
        <taxon>Panaeolus</taxon>
    </lineage>
</organism>
<comment type="similarity">
    <text evidence="4">Belongs to the GST superfamily.</text>
</comment>
<dbReference type="EMBL" id="NHTK01006038">
    <property type="protein sequence ID" value="PPQ66631.1"/>
    <property type="molecule type" value="Genomic_DNA"/>
</dbReference>
<dbReference type="PROSITE" id="PS50405">
    <property type="entry name" value="GST_CTER"/>
    <property type="match status" value="1"/>
</dbReference>
<dbReference type="InterPro" id="IPR040079">
    <property type="entry name" value="Glutathione_S-Trfase"/>
</dbReference>
<dbReference type="PANTHER" id="PTHR43900:SF3">
    <property type="entry name" value="GLUTATHIONE S-TRANSFERASE RHO"/>
    <property type="match status" value="1"/>
</dbReference>
<gene>
    <name evidence="8" type="ORF">CVT24_006923</name>
</gene>
<dbReference type="Pfam" id="PF02798">
    <property type="entry name" value="GST_N"/>
    <property type="match status" value="1"/>
</dbReference>
<dbReference type="STRING" id="181874.A0A409VK32"/>
<dbReference type="GO" id="GO:0043295">
    <property type="term" value="F:glutathione binding"/>
    <property type="evidence" value="ECO:0007669"/>
    <property type="project" value="TreeGrafter"/>
</dbReference>
<keyword evidence="2" id="KW-0808">Transferase</keyword>
<dbReference type="FunCoup" id="A0A409VK32">
    <property type="interactions" value="141"/>
</dbReference>
<reference evidence="8 9" key="1">
    <citation type="journal article" date="2018" name="Evol. Lett.">
        <title>Horizontal gene cluster transfer increased hallucinogenic mushroom diversity.</title>
        <authorList>
            <person name="Reynolds H.T."/>
            <person name="Vijayakumar V."/>
            <person name="Gluck-Thaler E."/>
            <person name="Korotkin H.B."/>
            <person name="Matheny P.B."/>
            <person name="Slot J.C."/>
        </authorList>
    </citation>
    <scope>NUCLEOTIDE SEQUENCE [LARGE SCALE GENOMIC DNA]</scope>
    <source>
        <strain evidence="8 9">2629</strain>
    </source>
</reference>
<sequence>MVVKVYGALTAMVWLVICVLKEKNVPYELIDVDLASGEHKSPAFLQKHPFGQTPYIDDDGFILYESRAICYYIVVKYGNQGTPNLVPPPSDLQATALFQQAVMVESHNFHIYAQPAVKERIYHPFYYATECNTALYNQYLSTLEEKLEAYNGILGRQKYLAGDTLTLADLYHLPYGTLLNEIPGCEVMRKYPNVARWFDELSSRQSWREIQAMIKGMYDSVLQA</sequence>
<proteinExistence type="inferred from homology"/>
<feature type="signal peptide" evidence="5">
    <location>
        <begin position="1"/>
        <end position="18"/>
    </location>
</feature>
<dbReference type="PANTHER" id="PTHR43900">
    <property type="entry name" value="GLUTATHIONE S-TRANSFERASE RHO"/>
    <property type="match status" value="1"/>
</dbReference>
<feature type="domain" description="GST C-terminal" evidence="7">
    <location>
        <begin position="91"/>
        <end position="224"/>
    </location>
</feature>
<protein>
    <recommendedName>
        <fullName evidence="1">glutathione transferase</fullName>
        <ecNumber evidence="1">2.5.1.18</ecNumber>
    </recommendedName>
</protein>
<dbReference type="InterPro" id="IPR010987">
    <property type="entry name" value="Glutathione-S-Trfase_C-like"/>
</dbReference>
<evidence type="ECO:0000313" key="9">
    <source>
        <dbReference type="Proteomes" id="UP000284842"/>
    </source>
</evidence>
<comment type="catalytic activity">
    <reaction evidence="3">
        <text>RX + glutathione = an S-substituted glutathione + a halide anion + H(+)</text>
        <dbReference type="Rhea" id="RHEA:16437"/>
        <dbReference type="ChEBI" id="CHEBI:15378"/>
        <dbReference type="ChEBI" id="CHEBI:16042"/>
        <dbReference type="ChEBI" id="CHEBI:17792"/>
        <dbReference type="ChEBI" id="CHEBI:57925"/>
        <dbReference type="ChEBI" id="CHEBI:90779"/>
        <dbReference type="EC" id="2.5.1.18"/>
    </reaction>
</comment>
<dbReference type="FunFam" id="3.40.30.10:FF:000016">
    <property type="entry name" value="Glutathione S-transferase F2"/>
    <property type="match status" value="1"/>
</dbReference>
<dbReference type="OrthoDB" id="249703at2759"/>
<dbReference type="InParanoid" id="A0A409VK32"/>
<dbReference type="AlphaFoldDB" id="A0A409VK32"/>
<dbReference type="SFLD" id="SFLDG00358">
    <property type="entry name" value="Main_(cytGST)"/>
    <property type="match status" value="1"/>
</dbReference>
<evidence type="ECO:0000259" key="7">
    <source>
        <dbReference type="PROSITE" id="PS50405"/>
    </source>
</evidence>
<dbReference type="InterPro" id="IPR036249">
    <property type="entry name" value="Thioredoxin-like_sf"/>
</dbReference>
<dbReference type="SFLD" id="SFLDS00019">
    <property type="entry name" value="Glutathione_Transferase_(cytos"/>
    <property type="match status" value="1"/>
</dbReference>